<protein>
    <recommendedName>
        <fullName evidence="1">Methyltransferase type 11 domain-containing protein</fullName>
    </recommendedName>
</protein>
<name>A0A1G2KYE5_9BACT</name>
<dbReference type="Pfam" id="PF08241">
    <property type="entry name" value="Methyltransf_11"/>
    <property type="match status" value="1"/>
</dbReference>
<dbReference type="EMBL" id="MHQM01000008">
    <property type="protein sequence ID" value="OHA04234.1"/>
    <property type="molecule type" value="Genomic_DNA"/>
</dbReference>
<dbReference type="STRING" id="1802274.A3J58_03350"/>
<evidence type="ECO:0000313" key="2">
    <source>
        <dbReference type="EMBL" id="OHA04234.1"/>
    </source>
</evidence>
<evidence type="ECO:0000313" key="3">
    <source>
        <dbReference type="Proteomes" id="UP000178510"/>
    </source>
</evidence>
<dbReference type="AlphaFoldDB" id="A0A1G2KYE5"/>
<dbReference type="InterPro" id="IPR013216">
    <property type="entry name" value="Methyltransf_11"/>
</dbReference>
<dbReference type="Gene3D" id="3.40.50.150">
    <property type="entry name" value="Vaccinia Virus protein VP39"/>
    <property type="match status" value="1"/>
</dbReference>
<dbReference type="Proteomes" id="UP000178510">
    <property type="component" value="Unassembled WGS sequence"/>
</dbReference>
<dbReference type="PANTHER" id="PTHR43591:SF24">
    <property type="entry name" value="2-METHOXY-6-POLYPRENYL-1,4-BENZOQUINOL METHYLASE, MITOCHONDRIAL"/>
    <property type="match status" value="1"/>
</dbReference>
<comment type="caution">
    <text evidence="2">The sequence shown here is derived from an EMBL/GenBank/DDBJ whole genome shotgun (WGS) entry which is preliminary data.</text>
</comment>
<dbReference type="PANTHER" id="PTHR43591">
    <property type="entry name" value="METHYLTRANSFERASE"/>
    <property type="match status" value="1"/>
</dbReference>
<reference evidence="2 3" key="1">
    <citation type="journal article" date="2016" name="Nat. Commun.">
        <title>Thousands of microbial genomes shed light on interconnected biogeochemical processes in an aquifer system.</title>
        <authorList>
            <person name="Anantharaman K."/>
            <person name="Brown C.T."/>
            <person name="Hug L.A."/>
            <person name="Sharon I."/>
            <person name="Castelle C.J."/>
            <person name="Probst A.J."/>
            <person name="Thomas B.C."/>
            <person name="Singh A."/>
            <person name="Wilkins M.J."/>
            <person name="Karaoz U."/>
            <person name="Brodie E.L."/>
            <person name="Williams K.H."/>
            <person name="Hubbard S.S."/>
            <person name="Banfield J.F."/>
        </authorList>
    </citation>
    <scope>NUCLEOTIDE SEQUENCE [LARGE SCALE GENOMIC DNA]</scope>
</reference>
<accession>A0A1G2KYE5</accession>
<feature type="domain" description="Methyltransferase type 11" evidence="1">
    <location>
        <begin position="32"/>
        <end position="132"/>
    </location>
</feature>
<sequence length="186" mass="20914">MEIQTKKVTSGIFDPARIAANLGVRPGDHVADFGSGKGYFTIPFARLVGRDGKVYAIDIQDSALDEVRSRAAFEHLLNIEYIRADLDRDGGSHLQDKFIDLVLMANVLFQTENRDLLLREAWRVLRPGGRLAMIEWDTASESPLGPLPVMRLKKEAVRGYAIQAGFEYDREFAVGPYHYGLLFTKK</sequence>
<evidence type="ECO:0000259" key="1">
    <source>
        <dbReference type="Pfam" id="PF08241"/>
    </source>
</evidence>
<dbReference type="GO" id="GO:0008168">
    <property type="term" value="F:methyltransferase activity"/>
    <property type="evidence" value="ECO:0007669"/>
    <property type="project" value="TreeGrafter"/>
</dbReference>
<gene>
    <name evidence="2" type="ORF">A3J58_03350</name>
</gene>
<dbReference type="SUPFAM" id="SSF53335">
    <property type="entry name" value="S-adenosyl-L-methionine-dependent methyltransferases"/>
    <property type="match status" value="1"/>
</dbReference>
<proteinExistence type="predicted"/>
<organism evidence="2 3">
    <name type="scientific">Candidatus Sungbacteria bacterium RIFCSPHIGHO2_02_FULL_52_23</name>
    <dbReference type="NCBI Taxonomy" id="1802274"/>
    <lineage>
        <taxon>Bacteria</taxon>
        <taxon>Candidatus Sungiibacteriota</taxon>
    </lineage>
</organism>
<dbReference type="InterPro" id="IPR029063">
    <property type="entry name" value="SAM-dependent_MTases_sf"/>
</dbReference>
<dbReference type="CDD" id="cd02440">
    <property type="entry name" value="AdoMet_MTases"/>
    <property type="match status" value="1"/>
</dbReference>